<keyword evidence="8" id="KW-1185">Reference proteome</keyword>
<reference evidence="7 8" key="1">
    <citation type="journal article" date="2011" name="J. Gen. Appl. Microbiol.">
        <title>Draft genome sequencing of the enigmatic basidiomycete Mixia osmundae.</title>
        <authorList>
            <person name="Nishida H."/>
            <person name="Nagatsuka Y."/>
            <person name="Sugiyama J."/>
        </authorList>
    </citation>
    <scope>NUCLEOTIDE SEQUENCE [LARGE SCALE GENOMIC DNA]</scope>
    <source>
        <strain evidence="8">CBS 9802 / IAM 14324 / JCM 22182 / KY 12970</strain>
    </source>
</reference>
<keyword evidence="3" id="KW-0539">Nucleus</keyword>
<evidence type="ECO:0000313" key="8">
    <source>
        <dbReference type="Proteomes" id="UP000009131"/>
    </source>
</evidence>
<dbReference type="GO" id="GO:1990414">
    <property type="term" value="P:replication-born double-strand break repair via sister chromatid exchange"/>
    <property type="evidence" value="ECO:0007669"/>
    <property type="project" value="TreeGrafter"/>
</dbReference>
<evidence type="ECO:0000259" key="6">
    <source>
        <dbReference type="Pfam" id="PF04825"/>
    </source>
</evidence>
<dbReference type="InterPro" id="IPR023093">
    <property type="entry name" value="ScpA-like_C"/>
</dbReference>
<dbReference type="PANTHER" id="PTHR12585:SF69">
    <property type="entry name" value="FI11703P"/>
    <property type="match status" value="1"/>
</dbReference>
<proteinExistence type="inferred from homology"/>
<dbReference type="PANTHER" id="PTHR12585">
    <property type="entry name" value="SCC1 / RAD21 FAMILY MEMBER"/>
    <property type="match status" value="1"/>
</dbReference>
<feature type="compositionally biased region" description="Polar residues" evidence="4">
    <location>
        <begin position="187"/>
        <end position="197"/>
    </location>
</feature>
<dbReference type="SUPFAM" id="SSF46785">
    <property type="entry name" value="Winged helix' DNA-binding domain"/>
    <property type="match status" value="1"/>
</dbReference>
<dbReference type="eggNOG" id="KOG1213">
    <property type="taxonomic scope" value="Eukaryota"/>
</dbReference>
<comment type="subcellular location">
    <subcellularLocation>
        <location evidence="1">Nucleus</location>
    </subcellularLocation>
</comment>
<reference evidence="7 8" key="2">
    <citation type="journal article" date="2012" name="Open Biol.">
        <title>Characteristics of nucleosomes and linker DNA regions on the genome of the basidiomycete Mixia osmundae revealed by mono- and dinucleosome mapping.</title>
        <authorList>
            <person name="Nishida H."/>
            <person name="Kondo S."/>
            <person name="Matsumoto T."/>
            <person name="Suzuki Y."/>
            <person name="Yoshikawa H."/>
            <person name="Taylor T.D."/>
            <person name="Sugiyama J."/>
        </authorList>
    </citation>
    <scope>NUCLEOTIDE SEQUENCE [LARGE SCALE GENOMIC DNA]</scope>
    <source>
        <strain evidence="8">CBS 9802 / IAM 14324 / JCM 22182 / KY 12970</strain>
    </source>
</reference>
<dbReference type="Gene3D" id="1.10.10.580">
    <property type="entry name" value="Structural maintenance of chromosome 1. Chain E"/>
    <property type="match status" value="1"/>
</dbReference>
<dbReference type="GO" id="GO:0007064">
    <property type="term" value="P:mitotic sister chromatid cohesion"/>
    <property type="evidence" value="ECO:0007669"/>
    <property type="project" value="TreeGrafter"/>
</dbReference>
<dbReference type="InterPro" id="IPR006910">
    <property type="entry name" value="Rad21_Rec8_N"/>
</dbReference>
<organism evidence="7 8">
    <name type="scientific">Mixia osmundae (strain CBS 9802 / IAM 14324 / JCM 22182 / KY 12970)</name>
    <dbReference type="NCBI Taxonomy" id="764103"/>
    <lineage>
        <taxon>Eukaryota</taxon>
        <taxon>Fungi</taxon>
        <taxon>Dikarya</taxon>
        <taxon>Basidiomycota</taxon>
        <taxon>Pucciniomycotina</taxon>
        <taxon>Mixiomycetes</taxon>
        <taxon>Mixiales</taxon>
        <taxon>Mixiaceae</taxon>
        <taxon>Mixia</taxon>
    </lineage>
</organism>
<name>G7DTR4_MIXOS</name>
<sequence length="798" mass="86413">MDELLHSKKGALSRVWLASHMEKKLSKPQFLTLSISDSVQAILSSDLLLPAEQQNTARSSGKRRAQDDEELQATPIGLRIQGQLLLGLVRVYSRKARYLMEDCSEALVKIKLAFSTVAMQAPVVATEPAGTTQASQLGGLAGLGTMPAIEMDPDKIKAKRSAITLDLAPVDPLQDWLMTQPRPPSFPSTSSQLTQARDLQADRASITLPDTRGSSPLSFRSGRDFGRSAPRWGSQDFFSDASQSGDRADSFAGGDGDEEELDLGLADHVSEKERVRRNRDRRADQLRAQRLAQRAGGSQAEADQSEDMEVELGRDAATHRSDRSSILSDVAPFKGGVDPYAIDDNEYGQGSDGSRSDRGGFELEPDLYGDFEQALRAQTPRSDPAQASLSALLMTPRTAAQLAKVASPTKTTTRKRAATRPGKLTIDDEIELDETSQGVIGQTTDEQRRARGIIIQPAYLPHSALEARLREMENNPTRFFLPRPIPGQEGVFMWPPAGLLAPELQRMYTVPSKRVGRASELAPARKRQRSSEDGSDREVELGRNAPPTGARMSDTRSQDGFAQLDVYDDFGDSPTRPRFDDGGFENEDNLWNDYPDVTLEGPEAAAAAKEAQLRAARASTRLLTPTAGDTEIKLPKGESLLDVFDEADSTTASQLHSSPYGSQQTPSTPRRRAPQTIDGTPASQSQTTSTGSVVSKNTIKALLVYRHVLGDTADITAPKQLSVQTVASSATRHAASAFFFETLVLSSRGAVQPKQESAYGDITVKAKPEFYNMLASLSLESSGSVAASQGKLSTPVVA</sequence>
<dbReference type="InterPro" id="IPR006909">
    <property type="entry name" value="Rad21/Rec8_C_eu"/>
</dbReference>
<gene>
    <name evidence="7" type="primary">Mo00621</name>
    <name evidence="7" type="ORF">E5Q_00621</name>
</gene>
<dbReference type="GO" id="GO:0030892">
    <property type="term" value="C:mitotic cohesin complex"/>
    <property type="evidence" value="ECO:0007669"/>
    <property type="project" value="TreeGrafter"/>
</dbReference>
<accession>G7DTR4</accession>
<comment type="caution">
    <text evidence="7">The sequence shown here is derived from an EMBL/GenBank/DDBJ whole genome shotgun (WGS) entry which is preliminary data.</text>
</comment>
<dbReference type="STRING" id="764103.G7DTR4"/>
<evidence type="ECO:0000256" key="4">
    <source>
        <dbReference type="SAM" id="MobiDB-lite"/>
    </source>
</evidence>
<evidence type="ECO:0000313" key="7">
    <source>
        <dbReference type="EMBL" id="GAA93974.1"/>
    </source>
</evidence>
<feature type="region of interest" description="Disordered" evidence="4">
    <location>
        <begin position="514"/>
        <end position="593"/>
    </location>
</feature>
<protein>
    <recommendedName>
        <fullName evidence="9">Rad21/Rec8-like protein N-terminal domain-containing protein</fullName>
    </recommendedName>
</protein>
<evidence type="ECO:0008006" key="9">
    <source>
        <dbReference type="Google" id="ProtNLM"/>
    </source>
</evidence>
<feature type="compositionally biased region" description="Basic and acidic residues" evidence="4">
    <location>
        <begin position="311"/>
        <end position="323"/>
    </location>
</feature>
<feature type="compositionally biased region" description="Basic and acidic residues" evidence="4">
    <location>
        <begin position="529"/>
        <end position="541"/>
    </location>
</feature>
<dbReference type="Pfam" id="PF04824">
    <property type="entry name" value="Rad21_Rec8"/>
    <property type="match status" value="1"/>
</dbReference>
<feature type="domain" description="Rad21/Rec8-like protein N-terminal" evidence="6">
    <location>
        <begin position="3"/>
        <end position="118"/>
    </location>
</feature>
<dbReference type="OMA" id="PGIVDMT"/>
<feature type="region of interest" description="Disordered" evidence="4">
    <location>
        <begin position="647"/>
        <end position="691"/>
    </location>
</feature>
<dbReference type="InterPro" id="IPR036390">
    <property type="entry name" value="WH_DNA-bd_sf"/>
</dbReference>
<evidence type="ECO:0000256" key="2">
    <source>
        <dbReference type="ARBA" id="ARBA00009870"/>
    </source>
</evidence>
<dbReference type="AlphaFoldDB" id="G7DTR4"/>
<evidence type="ECO:0000259" key="5">
    <source>
        <dbReference type="Pfam" id="PF04824"/>
    </source>
</evidence>
<dbReference type="InterPro" id="IPR039781">
    <property type="entry name" value="Rad21/Rec8-like"/>
</dbReference>
<comment type="similarity">
    <text evidence="2">Belongs to the rad21 family.</text>
</comment>
<dbReference type="HOGENOM" id="CLU_015775_0_0_1"/>
<dbReference type="Proteomes" id="UP000009131">
    <property type="component" value="Unassembled WGS sequence"/>
</dbReference>
<dbReference type="Pfam" id="PF04825">
    <property type="entry name" value="Rad21_Rec8_N"/>
    <property type="match status" value="1"/>
</dbReference>
<dbReference type="GO" id="GO:0003682">
    <property type="term" value="F:chromatin binding"/>
    <property type="evidence" value="ECO:0007669"/>
    <property type="project" value="TreeGrafter"/>
</dbReference>
<evidence type="ECO:0000256" key="3">
    <source>
        <dbReference type="ARBA" id="ARBA00023242"/>
    </source>
</evidence>
<dbReference type="InParanoid" id="G7DTR4"/>
<feature type="compositionally biased region" description="Polar residues" evidence="4">
    <location>
        <begin position="649"/>
        <end position="668"/>
    </location>
</feature>
<feature type="compositionally biased region" description="Polar residues" evidence="4">
    <location>
        <begin position="236"/>
        <end position="245"/>
    </location>
</feature>
<dbReference type="GO" id="GO:0005634">
    <property type="term" value="C:nucleus"/>
    <property type="evidence" value="ECO:0007669"/>
    <property type="project" value="UniProtKB-SubCell"/>
</dbReference>
<evidence type="ECO:0000256" key="1">
    <source>
        <dbReference type="ARBA" id="ARBA00004123"/>
    </source>
</evidence>
<feature type="region of interest" description="Disordered" evidence="4">
    <location>
        <begin position="177"/>
        <end position="365"/>
    </location>
</feature>
<dbReference type="EMBL" id="BABT02000026">
    <property type="protein sequence ID" value="GAA93974.1"/>
    <property type="molecule type" value="Genomic_DNA"/>
</dbReference>
<feature type="domain" description="Rad21/Rec8-like protein C-terminal eukaryotic" evidence="5">
    <location>
        <begin position="717"/>
        <end position="770"/>
    </location>
</feature>
<dbReference type="OrthoDB" id="10071381at2759"/>
<dbReference type="RefSeq" id="XP_014570260.1">
    <property type="nucleotide sequence ID" value="XM_014714774.1"/>
</dbReference>